<accession>A0A0R1L7R2</accession>
<name>A0A0R1L7R2_9LACO</name>
<evidence type="ECO:0000313" key="1">
    <source>
        <dbReference type="EMBL" id="KRK88929.1"/>
    </source>
</evidence>
<sequence length="54" mass="5895">MNLKQSGFGLAAFLALVVSQVTGPTMLSRCPIKVTIGLDTFNNELHNEFNIKNT</sequence>
<dbReference type="EMBL" id="AZEA01000005">
    <property type="protein sequence ID" value="KRK88929.1"/>
    <property type="molecule type" value="Genomic_DNA"/>
</dbReference>
<dbReference type="Proteomes" id="UP000051581">
    <property type="component" value="Unassembled WGS sequence"/>
</dbReference>
<proteinExistence type="predicted"/>
<dbReference type="PATRIC" id="fig|1423808.3.peg.2221"/>
<dbReference type="AlphaFoldDB" id="A0A0R1L7R2"/>
<gene>
    <name evidence="1" type="ORF">FD17_GL002192</name>
</gene>
<keyword evidence="2" id="KW-1185">Reference proteome</keyword>
<reference evidence="1 2" key="1">
    <citation type="journal article" date="2015" name="Genome Announc.">
        <title>Expanding the biotechnology potential of lactobacilli through comparative genomics of 213 strains and associated genera.</title>
        <authorList>
            <person name="Sun Z."/>
            <person name="Harris H.M."/>
            <person name="McCann A."/>
            <person name="Guo C."/>
            <person name="Argimon S."/>
            <person name="Zhang W."/>
            <person name="Yang X."/>
            <person name="Jeffery I.B."/>
            <person name="Cooney J.C."/>
            <person name="Kagawa T.F."/>
            <person name="Liu W."/>
            <person name="Song Y."/>
            <person name="Salvetti E."/>
            <person name="Wrobel A."/>
            <person name="Rasinkangas P."/>
            <person name="Parkhill J."/>
            <person name="Rea M.C."/>
            <person name="O'Sullivan O."/>
            <person name="Ritari J."/>
            <person name="Douillard F.P."/>
            <person name="Paul Ross R."/>
            <person name="Yang R."/>
            <person name="Briner A.E."/>
            <person name="Felis G.E."/>
            <person name="de Vos W.M."/>
            <person name="Barrangou R."/>
            <person name="Klaenhammer T.R."/>
            <person name="Caufield P.W."/>
            <person name="Cui Y."/>
            <person name="Zhang H."/>
            <person name="O'Toole P.W."/>
        </authorList>
    </citation>
    <scope>NUCLEOTIDE SEQUENCE [LARGE SCALE GENOMIC DNA]</scope>
    <source>
        <strain evidence="1 2">DSM 19904</strain>
    </source>
</reference>
<evidence type="ECO:0000313" key="2">
    <source>
        <dbReference type="Proteomes" id="UP000051581"/>
    </source>
</evidence>
<protein>
    <submittedName>
        <fullName evidence="1">Uncharacterized protein</fullName>
    </submittedName>
</protein>
<organism evidence="1 2">
    <name type="scientific">Lentilactobacillus sunkii DSM 19904</name>
    <dbReference type="NCBI Taxonomy" id="1423808"/>
    <lineage>
        <taxon>Bacteria</taxon>
        <taxon>Bacillati</taxon>
        <taxon>Bacillota</taxon>
        <taxon>Bacilli</taxon>
        <taxon>Lactobacillales</taxon>
        <taxon>Lactobacillaceae</taxon>
        <taxon>Lentilactobacillus</taxon>
    </lineage>
</organism>
<comment type="caution">
    <text evidence="1">The sequence shown here is derived from an EMBL/GenBank/DDBJ whole genome shotgun (WGS) entry which is preliminary data.</text>
</comment>